<protein>
    <submittedName>
        <fullName evidence="8">Membrane protein hemolysin III like protein</fullName>
    </submittedName>
</protein>
<keyword evidence="4 7" id="KW-1133">Transmembrane helix</keyword>
<evidence type="ECO:0000256" key="2">
    <source>
        <dbReference type="ARBA" id="ARBA00008488"/>
    </source>
</evidence>
<comment type="subcellular location">
    <subcellularLocation>
        <location evidence="1">Endomembrane system</location>
        <topology evidence="1">Multi-pass membrane protein</topology>
    </subcellularLocation>
</comment>
<dbReference type="OrthoDB" id="9813689at2"/>
<dbReference type="InterPro" id="IPR005744">
    <property type="entry name" value="Hy-lIII"/>
</dbReference>
<name>A0A0F5HSW3_BACTR</name>
<evidence type="ECO:0000256" key="1">
    <source>
        <dbReference type="ARBA" id="ARBA00004127"/>
    </source>
</evidence>
<evidence type="ECO:0000256" key="6">
    <source>
        <dbReference type="PIRSR" id="PIRSR604254-1"/>
    </source>
</evidence>
<feature type="transmembrane region" description="Helical" evidence="7">
    <location>
        <begin position="191"/>
        <end position="211"/>
    </location>
</feature>
<feature type="transmembrane region" description="Helical" evidence="7">
    <location>
        <begin position="12"/>
        <end position="36"/>
    </location>
</feature>
<gene>
    <name evidence="8" type="ORF">QY95_03217</name>
</gene>
<keyword evidence="5 7" id="KW-0472">Membrane</keyword>
<dbReference type="PANTHER" id="PTHR20855:SF129">
    <property type="entry name" value="HEMOLYSIN-3 HOMOLOG"/>
    <property type="match status" value="1"/>
</dbReference>
<comment type="similarity">
    <text evidence="2">Belongs to the UPF0073 (Hly-III) family.</text>
</comment>
<keyword evidence="9" id="KW-1185">Reference proteome</keyword>
<dbReference type="AlphaFoldDB" id="A0A0F5HSW3"/>
<sequence length="214" mass="23787">MANTHTFSKGEELANSITHGIGALLSVAALVLLIIYSSLHGTVWHVVSFTIFGVTMLTLYLSSTLVHSLPPGRAKNIFEICDHSSIYFFIAGTYTPFLFLAVEGSLGWTLFGVVWGLALFGTVFKIFFVKKFLVTSTLLYVLMGWLIVFAWDTLSHNLPTASLSLLVTGGILYTVGAIFYLWRGFKYHHMVWHLFVVAGSVTHFFSVFYLLPSS</sequence>
<feature type="transmembrane region" description="Helical" evidence="7">
    <location>
        <begin position="163"/>
        <end position="182"/>
    </location>
</feature>
<dbReference type="GO" id="GO:0016020">
    <property type="term" value="C:membrane"/>
    <property type="evidence" value="ECO:0007669"/>
    <property type="project" value="InterPro"/>
</dbReference>
<accession>A0A0F5HJG8</accession>
<evidence type="ECO:0000256" key="7">
    <source>
        <dbReference type="SAM" id="Phobius"/>
    </source>
</evidence>
<dbReference type="PANTHER" id="PTHR20855">
    <property type="entry name" value="ADIPOR/PROGESTIN RECEPTOR-RELATED"/>
    <property type="match status" value="1"/>
</dbReference>
<dbReference type="GO" id="GO:0046872">
    <property type="term" value="F:metal ion binding"/>
    <property type="evidence" value="ECO:0007669"/>
    <property type="project" value="UniProtKB-KW"/>
</dbReference>
<dbReference type="STRING" id="1221996.QY95_03217"/>
<feature type="binding site" evidence="6">
    <location>
        <position position="67"/>
    </location>
    <ligand>
        <name>Zn(2+)</name>
        <dbReference type="ChEBI" id="CHEBI:29105"/>
    </ligand>
</feature>
<dbReference type="NCBIfam" id="TIGR01065">
    <property type="entry name" value="hlyIII"/>
    <property type="match status" value="1"/>
</dbReference>
<proteinExistence type="inferred from homology"/>
<dbReference type="GO" id="GO:0012505">
    <property type="term" value="C:endomembrane system"/>
    <property type="evidence" value="ECO:0007669"/>
    <property type="project" value="UniProtKB-SubCell"/>
</dbReference>
<feature type="transmembrane region" description="Helical" evidence="7">
    <location>
        <begin position="42"/>
        <end position="63"/>
    </location>
</feature>
<feature type="binding site" evidence="6">
    <location>
        <position position="189"/>
    </location>
    <ligand>
        <name>Zn(2+)</name>
        <dbReference type="ChEBI" id="CHEBI:29105"/>
    </ligand>
</feature>
<evidence type="ECO:0000313" key="8">
    <source>
        <dbReference type="EMBL" id="KKB36353.1"/>
    </source>
</evidence>
<dbReference type="GO" id="GO:0140911">
    <property type="term" value="F:pore-forming activity"/>
    <property type="evidence" value="ECO:0007669"/>
    <property type="project" value="InterPro"/>
</dbReference>
<feature type="binding site" evidence="6">
    <location>
        <position position="193"/>
    </location>
    <ligand>
        <name>Zn(2+)</name>
        <dbReference type="ChEBI" id="CHEBI:29105"/>
    </ligand>
</feature>
<feature type="transmembrane region" description="Helical" evidence="7">
    <location>
        <begin position="108"/>
        <end position="127"/>
    </location>
</feature>
<comment type="caution">
    <text evidence="8">The sequence shown here is derived from an EMBL/GenBank/DDBJ whole genome shotgun (WGS) entry which is preliminary data.</text>
</comment>
<organism evidence="8 9">
    <name type="scientific">Bacillus thermotolerans</name>
    <name type="common">Quasibacillus thermotolerans</name>
    <dbReference type="NCBI Taxonomy" id="1221996"/>
    <lineage>
        <taxon>Bacteria</taxon>
        <taxon>Bacillati</taxon>
        <taxon>Bacillota</taxon>
        <taxon>Bacilli</taxon>
        <taxon>Bacillales</taxon>
        <taxon>Bacillaceae</taxon>
        <taxon>Bacillus</taxon>
    </lineage>
</organism>
<evidence type="ECO:0000313" key="9">
    <source>
        <dbReference type="Proteomes" id="UP000031563"/>
    </source>
</evidence>
<evidence type="ECO:0000256" key="4">
    <source>
        <dbReference type="ARBA" id="ARBA00022989"/>
    </source>
</evidence>
<dbReference type="EMBL" id="JWIR02000062">
    <property type="protein sequence ID" value="KKB36353.1"/>
    <property type="molecule type" value="Genomic_DNA"/>
</dbReference>
<feature type="transmembrane region" description="Helical" evidence="7">
    <location>
        <begin position="132"/>
        <end position="151"/>
    </location>
</feature>
<evidence type="ECO:0000256" key="3">
    <source>
        <dbReference type="ARBA" id="ARBA00022692"/>
    </source>
</evidence>
<dbReference type="Pfam" id="PF03006">
    <property type="entry name" value="HlyIII"/>
    <property type="match status" value="1"/>
</dbReference>
<dbReference type="RefSeq" id="WP_039235967.1">
    <property type="nucleotide sequence ID" value="NZ_JWIQ02000126.1"/>
</dbReference>
<evidence type="ECO:0000256" key="5">
    <source>
        <dbReference type="ARBA" id="ARBA00023136"/>
    </source>
</evidence>
<accession>A0A0F5HSW3</accession>
<reference evidence="8" key="1">
    <citation type="submission" date="2015-02" db="EMBL/GenBank/DDBJ databases">
        <title>Genome Assembly of Bacillaceae bacterium MTCC 8252.</title>
        <authorList>
            <person name="Verma A."/>
            <person name="Khatri I."/>
            <person name="Mual P."/>
            <person name="Subramanian S."/>
            <person name="Krishnamurthi S."/>
        </authorList>
    </citation>
    <scope>NUCLEOTIDE SEQUENCE [LARGE SCALE GENOMIC DNA]</scope>
    <source>
        <strain evidence="8">MTCC 8252</strain>
    </source>
</reference>
<keyword evidence="3 7" id="KW-0812">Transmembrane</keyword>
<dbReference type="Proteomes" id="UP000031563">
    <property type="component" value="Unassembled WGS sequence"/>
</dbReference>
<keyword evidence="6" id="KW-0862">Zinc</keyword>
<keyword evidence="6" id="KW-0479">Metal-binding</keyword>
<dbReference type="InterPro" id="IPR004254">
    <property type="entry name" value="AdipoR/HlyIII-related"/>
</dbReference>